<evidence type="ECO:0000313" key="1">
    <source>
        <dbReference type="EMBL" id="CAD8055892.1"/>
    </source>
</evidence>
<dbReference type="AlphaFoldDB" id="A0A8S1KRM6"/>
<organism evidence="1 2">
    <name type="scientific">Paramecium sonneborni</name>
    <dbReference type="NCBI Taxonomy" id="65129"/>
    <lineage>
        <taxon>Eukaryota</taxon>
        <taxon>Sar</taxon>
        <taxon>Alveolata</taxon>
        <taxon>Ciliophora</taxon>
        <taxon>Intramacronucleata</taxon>
        <taxon>Oligohymenophorea</taxon>
        <taxon>Peniculida</taxon>
        <taxon>Parameciidae</taxon>
        <taxon>Paramecium</taxon>
    </lineage>
</organism>
<proteinExistence type="predicted"/>
<comment type="caution">
    <text evidence="1">The sequence shown here is derived from an EMBL/GenBank/DDBJ whole genome shotgun (WGS) entry which is preliminary data.</text>
</comment>
<keyword evidence="2" id="KW-1185">Reference proteome</keyword>
<reference evidence="1" key="1">
    <citation type="submission" date="2021-01" db="EMBL/GenBank/DDBJ databases">
        <authorList>
            <consortium name="Genoscope - CEA"/>
            <person name="William W."/>
        </authorList>
    </citation>
    <scope>NUCLEOTIDE SEQUENCE</scope>
</reference>
<gene>
    <name evidence="1" type="ORF">PSON_ATCC_30995.1.T0090505</name>
</gene>
<dbReference type="Proteomes" id="UP000692954">
    <property type="component" value="Unassembled WGS sequence"/>
</dbReference>
<name>A0A8S1KRM6_9CILI</name>
<protein>
    <submittedName>
        <fullName evidence="1">Uncharacterized protein</fullName>
    </submittedName>
</protein>
<sequence length="78" mass="9468">MQYVIMTNQSYLNESKQIQHSLQSYIEGHFFKRLQYSIAGLIESNQMNFQISFKLIKNQHQYWHYLLLELSRIITLKV</sequence>
<accession>A0A8S1KRM6</accession>
<evidence type="ECO:0000313" key="2">
    <source>
        <dbReference type="Proteomes" id="UP000692954"/>
    </source>
</evidence>
<dbReference type="EMBL" id="CAJJDN010000009">
    <property type="protein sequence ID" value="CAD8055892.1"/>
    <property type="molecule type" value="Genomic_DNA"/>
</dbReference>